<dbReference type="OrthoDB" id="4475110at2759"/>
<proteinExistence type="predicted"/>
<dbReference type="AlphaFoldDB" id="A0A5N5X9Q0"/>
<dbReference type="EMBL" id="ML732183">
    <property type="protein sequence ID" value="KAB8076244.1"/>
    <property type="molecule type" value="Genomic_DNA"/>
</dbReference>
<reference evidence="1 2" key="1">
    <citation type="submission" date="2019-04" db="EMBL/GenBank/DDBJ databases">
        <title>Friends and foes A comparative genomics study of 23 Aspergillus species from section Flavi.</title>
        <authorList>
            <consortium name="DOE Joint Genome Institute"/>
            <person name="Kjaerbolling I."/>
            <person name="Vesth T."/>
            <person name="Frisvad J.C."/>
            <person name="Nybo J.L."/>
            <person name="Theobald S."/>
            <person name="Kildgaard S."/>
            <person name="Isbrandt T."/>
            <person name="Kuo A."/>
            <person name="Sato A."/>
            <person name="Lyhne E.K."/>
            <person name="Kogle M.E."/>
            <person name="Wiebenga A."/>
            <person name="Kun R.S."/>
            <person name="Lubbers R.J."/>
            <person name="Makela M.R."/>
            <person name="Barry K."/>
            <person name="Chovatia M."/>
            <person name="Clum A."/>
            <person name="Daum C."/>
            <person name="Haridas S."/>
            <person name="He G."/>
            <person name="LaButti K."/>
            <person name="Lipzen A."/>
            <person name="Mondo S."/>
            <person name="Riley R."/>
            <person name="Salamov A."/>
            <person name="Simmons B.A."/>
            <person name="Magnuson J.K."/>
            <person name="Henrissat B."/>
            <person name="Mortensen U.H."/>
            <person name="Larsen T.O."/>
            <person name="Devries R.P."/>
            <person name="Grigoriev I.V."/>
            <person name="Machida M."/>
            <person name="Baker S.E."/>
            <person name="Andersen M.R."/>
        </authorList>
    </citation>
    <scope>NUCLEOTIDE SEQUENCE [LARGE SCALE GENOMIC DNA]</scope>
    <source>
        <strain evidence="1 2">CBS 151.66</strain>
    </source>
</reference>
<keyword evidence="2" id="KW-1185">Reference proteome</keyword>
<organism evidence="1 2">
    <name type="scientific">Aspergillus leporis</name>
    <dbReference type="NCBI Taxonomy" id="41062"/>
    <lineage>
        <taxon>Eukaryota</taxon>
        <taxon>Fungi</taxon>
        <taxon>Dikarya</taxon>
        <taxon>Ascomycota</taxon>
        <taxon>Pezizomycotina</taxon>
        <taxon>Eurotiomycetes</taxon>
        <taxon>Eurotiomycetidae</taxon>
        <taxon>Eurotiales</taxon>
        <taxon>Aspergillaceae</taxon>
        <taxon>Aspergillus</taxon>
        <taxon>Aspergillus subgen. Circumdati</taxon>
    </lineage>
</organism>
<evidence type="ECO:0000313" key="2">
    <source>
        <dbReference type="Proteomes" id="UP000326565"/>
    </source>
</evidence>
<name>A0A5N5X9Q0_9EURO</name>
<sequence>MFGHTGTFLRLPCLEELSFIVDMGGWGSWPINLSEEPEDILDTILAGTKRIKKLVFEYYRNVCFLIIFDAIKLKKILDTICCEDGRRSLFIVLSLHDQKDWRMPQEYTQISGVFGSMTHFTKLEALSIQLALPLGEPLASQYRPEDVLPKQLEQPTCLSLHSYDGNDEAQIWDWDDHTALFQALARAALDSSRFPLLSEEEMDRNRKDDFGNTAGINPVQVHSRRMDRLNLGFISPNIDIRVWTE</sequence>
<dbReference type="Proteomes" id="UP000326565">
    <property type="component" value="Unassembled WGS sequence"/>
</dbReference>
<accession>A0A5N5X9Q0</accession>
<evidence type="ECO:0000313" key="1">
    <source>
        <dbReference type="EMBL" id="KAB8076244.1"/>
    </source>
</evidence>
<gene>
    <name evidence="1" type="ORF">BDV29DRAFT_154872</name>
</gene>
<protein>
    <submittedName>
        <fullName evidence="1">Uncharacterized protein</fullName>
    </submittedName>
</protein>